<evidence type="ECO:0000313" key="2">
    <source>
        <dbReference type="Proteomes" id="UP000799439"/>
    </source>
</evidence>
<dbReference type="EMBL" id="ML996082">
    <property type="protein sequence ID" value="KAF2156229.1"/>
    <property type="molecule type" value="Genomic_DNA"/>
</dbReference>
<proteinExistence type="predicted"/>
<gene>
    <name evidence="1" type="ORF">K461DRAFT_275352</name>
</gene>
<evidence type="ECO:0008006" key="3">
    <source>
        <dbReference type="Google" id="ProtNLM"/>
    </source>
</evidence>
<accession>A0A9P4JCA6</accession>
<evidence type="ECO:0000313" key="1">
    <source>
        <dbReference type="EMBL" id="KAF2156229.1"/>
    </source>
</evidence>
<keyword evidence="2" id="KW-1185">Reference proteome</keyword>
<organism evidence="1 2">
    <name type="scientific">Myriangium duriaei CBS 260.36</name>
    <dbReference type="NCBI Taxonomy" id="1168546"/>
    <lineage>
        <taxon>Eukaryota</taxon>
        <taxon>Fungi</taxon>
        <taxon>Dikarya</taxon>
        <taxon>Ascomycota</taxon>
        <taxon>Pezizomycotina</taxon>
        <taxon>Dothideomycetes</taxon>
        <taxon>Dothideomycetidae</taxon>
        <taxon>Myriangiales</taxon>
        <taxon>Myriangiaceae</taxon>
        <taxon>Myriangium</taxon>
    </lineage>
</organism>
<sequence>MDINRRSVTPPPCTTEVSHEEARPIQGLLGLPREILNLILRNFADLSYSDGHVMDLMHDWDDKSRAFIDIFDRSDLLALCLTCKQLNVIVTPFLYRTFVQRGWEDPTETPRDVNLRVPDAVCLITTLMKKPHLAGYVRRVFWFRGIQLSDEELQHQLSRQPDLAKRWNPASRYTAFVELKKLHMRDRVENTLSTILHLEHLQDFQQRRTLRAPGPTFEALLTLVRRVTLLAMGTPPTQRGAYERDIMIDRHGLLGSTLGELTCLYVINPMIRYQGLQTILSRSLPQLRQLTARFPYFDEGHFSEPQDPSLLKQQDRSMDVLRLELSCAVAVGRFLQSYPQPRRLELRFVPITSTGWLNLKSWADVALELDQYICQKDYLEDLVLDTSRLTSDDWLAHCWPDAITSLQKFQNIKSLTAHQSLFLTFVEGNKIPVVKRPLAEVLPNSLRYLRIACFDSGLCHQLDAFIAQLDSYPELRRIEVVHGDFCLFDVNRAIQPHNLIRSFEDHVEVLYQSCNARGVEFVEIA</sequence>
<dbReference type="OrthoDB" id="3879552at2759"/>
<protein>
    <recommendedName>
        <fullName evidence="3">F-box domain-containing protein</fullName>
    </recommendedName>
</protein>
<comment type="caution">
    <text evidence="1">The sequence shown here is derived from an EMBL/GenBank/DDBJ whole genome shotgun (WGS) entry which is preliminary data.</text>
</comment>
<reference evidence="1" key="1">
    <citation type="journal article" date="2020" name="Stud. Mycol.">
        <title>101 Dothideomycetes genomes: a test case for predicting lifestyles and emergence of pathogens.</title>
        <authorList>
            <person name="Haridas S."/>
            <person name="Albert R."/>
            <person name="Binder M."/>
            <person name="Bloem J."/>
            <person name="Labutti K."/>
            <person name="Salamov A."/>
            <person name="Andreopoulos B."/>
            <person name="Baker S."/>
            <person name="Barry K."/>
            <person name="Bills G."/>
            <person name="Bluhm B."/>
            <person name="Cannon C."/>
            <person name="Castanera R."/>
            <person name="Culley D."/>
            <person name="Daum C."/>
            <person name="Ezra D."/>
            <person name="Gonzalez J."/>
            <person name="Henrissat B."/>
            <person name="Kuo A."/>
            <person name="Liang C."/>
            <person name="Lipzen A."/>
            <person name="Lutzoni F."/>
            <person name="Magnuson J."/>
            <person name="Mondo S."/>
            <person name="Nolan M."/>
            <person name="Ohm R."/>
            <person name="Pangilinan J."/>
            <person name="Park H.-J."/>
            <person name="Ramirez L."/>
            <person name="Alfaro M."/>
            <person name="Sun H."/>
            <person name="Tritt A."/>
            <person name="Yoshinaga Y."/>
            <person name="Zwiers L.-H."/>
            <person name="Turgeon B."/>
            <person name="Goodwin S."/>
            <person name="Spatafora J."/>
            <person name="Crous P."/>
            <person name="Grigoriev I."/>
        </authorList>
    </citation>
    <scope>NUCLEOTIDE SEQUENCE</scope>
    <source>
        <strain evidence="1">CBS 260.36</strain>
    </source>
</reference>
<dbReference type="AlphaFoldDB" id="A0A9P4JCA6"/>
<name>A0A9P4JCA6_9PEZI</name>
<dbReference type="Proteomes" id="UP000799439">
    <property type="component" value="Unassembled WGS sequence"/>
</dbReference>